<evidence type="ECO:0000313" key="2">
    <source>
        <dbReference type="Proteomes" id="UP001165064"/>
    </source>
</evidence>
<organism evidence="1 2">
    <name type="scientific">Ambrosiozyma monospora</name>
    <name type="common">Yeast</name>
    <name type="synonym">Endomycopsis monosporus</name>
    <dbReference type="NCBI Taxonomy" id="43982"/>
    <lineage>
        <taxon>Eukaryota</taxon>
        <taxon>Fungi</taxon>
        <taxon>Dikarya</taxon>
        <taxon>Ascomycota</taxon>
        <taxon>Saccharomycotina</taxon>
        <taxon>Pichiomycetes</taxon>
        <taxon>Pichiales</taxon>
        <taxon>Pichiaceae</taxon>
        <taxon>Ambrosiozyma</taxon>
    </lineage>
</organism>
<dbReference type="Proteomes" id="UP001165064">
    <property type="component" value="Unassembled WGS sequence"/>
</dbReference>
<name>A0ACB5T4R3_AMBMO</name>
<protein>
    <submittedName>
        <fullName evidence="1">Unnamed protein product</fullName>
    </submittedName>
</protein>
<proteinExistence type="predicted"/>
<sequence length="161" mass="18004">MRFLNTVSILQLLVTISPSLVLGSDISNVNINGLPDEFMKKSISKNVEQTSENYENSLDISIIGDTKQKPETRILTILQARDADDDDEGDTDDSDNQDEEEGAPEDAQDGQDDGKVKTTFYTFKGKVQKYVYLEKPEDDNSEDETLLALTTQNEVLFAVYP</sequence>
<accession>A0ACB5T4R3</accession>
<gene>
    <name evidence="1" type="ORF">Amon02_000478400</name>
</gene>
<dbReference type="EMBL" id="BSXS01003369">
    <property type="protein sequence ID" value="GME81153.1"/>
    <property type="molecule type" value="Genomic_DNA"/>
</dbReference>
<keyword evidence="2" id="KW-1185">Reference proteome</keyword>
<reference evidence="1" key="1">
    <citation type="submission" date="2023-04" db="EMBL/GenBank/DDBJ databases">
        <title>Ambrosiozyma monospora NBRC 10751.</title>
        <authorList>
            <person name="Ichikawa N."/>
            <person name="Sato H."/>
            <person name="Tonouchi N."/>
        </authorList>
    </citation>
    <scope>NUCLEOTIDE SEQUENCE</scope>
    <source>
        <strain evidence="1">NBRC 10751</strain>
    </source>
</reference>
<evidence type="ECO:0000313" key="1">
    <source>
        <dbReference type="EMBL" id="GME81153.1"/>
    </source>
</evidence>
<comment type="caution">
    <text evidence="1">The sequence shown here is derived from an EMBL/GenBank/DDBJ whole genome shotgun (WGS) entry which is preliminary data.</text>
</comment>